<dbReference type="PANTHER" id="PTHR11712:SF336">
    <property type="entry name" value="3-OXOACYL-[ACYL-CARRIER-PROTEIN] SYNTHASE, MITOCHONDRIAL"/>
    <property type="match status" value="1"/>
</dbReference>
<comment type="catalytic activity">
    <reaction evidence="11">
        <text>(9Z)-hexadecenoyl-[ACP] + malonyl-[ACP] + H(+) = 3-oxo-(11Z)-octadecenoyl-[ACP] + holo-[ACP] + CO2</text>
        <dbReference type="Rhea" id="RHEA:55040"/>
        <dbReference type="Rhea" id="RHEA-COMP:9623"/>
        <dbReference type="Rhea" id="RHEA-COMP:9685"/>
        <dbReference type="Rhea" id="RHEA-COMP:10800"/>
        <dbReference type="Rhea" id="RHEA-COMP:14074"/>
        <dbReference type="ChEBI" id="CHEBI:15378"/>
        <dbReference type="ChEBI" id="CHEBI:16526"/>
        <dbReference type="ChEBI" id="CHEBI:64479"/>
        <dbReference type="ChEBI" id="CHEBI:78449"/>
        <dbReference type="ChEBI" id="CHEBI:83989"/>
        <dbReference type="ChEBI" id="CHEBI:138538"/>
        <dbReference type="EC" id="2.3.1.179"/>
    </reaction>
</comment>
<evidence type="ECO:0000259" key="14">
    <source>
        <dbReference type="PROSITE" id="PS52004"/>
    </source>
</evidence>
<evidence type="ECO:0000256" key="9">
    <source>
        <dbReference type="ARBA" id="ARBA00023160"/>
    </source>
</evidence>
<keyword evidence="6 11" id="KW-0808">Transferase</keyword>
<dbReference type="InterPro" id="IPR014031">
    <property type="entry name" value="Ketoacyl_synth_C"/>
</dbReference>
<dbReference type="AlphaFoldDB" id="A0A662DAS4"/>
<organism evidence="15 16">
    <name type="scientific">Aerophobetes bacterium</name>
    <dbReference type="NCBI Taxonomy" id="2030807"/>
    <lineage>
        <taxon>Bacteria</taxon>
        <taxon>Candidatus Aerophobota</taxon>
    </lineage>
</organism>
<feature type="active site" description="For beta-ketoacyl synthase activity" evidence="12">
    <location>
        <position position="168"/>
    </location>
</feature>
<evidence type="ECO:0000256" key="4">
    <source>
        <dbReference type="ARBA" id="ARBA00014657"/>
    </source>
</evidence>
<comment type="function">
    <text evidence="11">Involved in the type II fatty acid elongation cycle. Catalyzes the elongation of a wide range of acyl-ACP by the addition of two carbons from malonyl-ACP to an acyl acceptor. Can efficiently catalyze the conversion of palmitoleoyl-ACP (cis-hexadec-9-enoyl-ACP) to cis-vaccenoyl-ACP (cis-octadec-11-enoyl-ACP), an essential step in the thermal regulation of fatty acid composition.</text>
</comment>
<dbReference type="InterPro" id="IPR018201">
    <property type="entry name" value="Ketoacyl_synth_AS"/>
</dbReference>
<proteinExistence type="inferred from homology"/>
<reference evidence="15 16" key="1">
    <citation type="submission" date="2018-06" db="EMBL/GenBank/DDBJ databases">
        <title>Extensive metabolic versatility and redundancy in microbially diverse, dynamic hydrothermal sediments.</title>
        <authorList>
            <person name="Dombrowski N."/>
            <person name="Teske A."/>
            <person name="Baker B.J."/>
        </authorList>
    </citation>
    <scope>NUCLEOTIDE SEQUENCE [LARGE SCALE GENOMIC DNA]</scope>
    <source>
        <strain evidence="15">B19_G9</strain>
    </source>
</reference>
<dbReference type="SUPFAM" id="SSF53901">
    <property type="entry name" value="Thiolase-like"/>
    <property type="match status" value="2"/>
</dbReference>
<feature type="domain" description="Ketosynthase family 3 (KS3)" evidence="14">
    <location>
        <begin position="7"/>
        <end position="415"/>
    </location>
</feature>
<protein>
    <recommendedName>
        <fullName evidence="4 11">3-oxoacyl-[acyl-carrier-protein] synthase 2</fullName>
        <ecNumber evidence="3 11">2.3.1.179</ecNumber>
    </recommendedName>
</protein>
<keyword evidence="8" id="KW-0443">Lipid metabolism</keyword>
<comment type="pathway">
    <text evidence="1 11">Lipid metabolism; fatty acid biosynthesis.</text>
</comment>
<dbReference type="InterPro" id="IPR016039">
    <property type="entry name" value="Thiolase-like"/>
</dbReference>
<dbReference type="Gene3D" id="3.40.47.10">
    <property type="match status" value="1"/>
</dbReference>
<dbReference type="PANTHER" id="PTHR11712">
    <property type="entry name" value="POLYKETIDE SYNTHASE-RELATED"/>
    <property type="match status" value="1"/>
</dbReference>
<evidence type="ECO:0000256" key="1">
    <source>
        <dbReference type="ARBA" id="ARBA00005194"/>
    </source>
</evidence>
<evidence type="ECO:0000256" key="13">
    <source>
        <dbReference type="RuleBase" id="RU003694"/>
    </source>
</evidence>
<evidence type="ECO:0000256" key="6">
    <source>
        <dbReference type="ARBA" id="ARBA00022679"/>
    </source>
</evidence>
<evidence type="ECO:0000256" key="8">
    <source>
        <dbReference type="ARBA" id="ARBA00023098"/>
    </source>
</evidence>
<evidence type="ECO:0000256" key="3">
    <source>
        <dbReference type="ARBA" id="ARBA00012356"/>
    </source>
</evidence>
<keyword evidence="5 11" id="KW-0444">Lipid biosynthesis</keyword>
<evidence type="ECO:0000256" key="5">
    <source>
        <dbReference type="ARBA" id="ARBA00022516"/>
    </source>
</evidence>
<dbReference type="Pfam" id="PF02801">
    <property type="entry name" value="Ketoacyl-synt_C"/>
    <property type="match status" value="1"/>
</dbReference>
<dbReference type="NCBIfam" id="NF005589">
    <property type="entry name" value="PRK07314.1"/>
    <property type="match status" value="1"/>
</dbReference>
<gene>
    <name evidence="15" type="primary">fabF</name>
    <name evidence="15" type="ORF">DRI96_04350</name>
</gene>
<dbReference type="CDD" id="cd00834">
    <property type="entry name" value="KAS_I_II"/>
    <property type="match status" value="1"/>
</dbReference>
<dbReference type="InterPro" id="IPR020841">
    <property type="entry name" value="PKS_Beta-ketoAc_synthase_dom"/>
</dbReference>
<accession>A0A662DAS4</accession>
<evidence type="ECO:0000313" key="16">
    <source>
        <dbReference type="Proteomes" id="UP000267654"/>
    </source>
</evidence>
<dbReference type="InterPro" id="IPR014030">
    <property type="entry name" value="Ketoacyl_synth_N"/>
</dbReference>
<evidence type="ECO:0000313" key="15">
    <source>
        <dbReference type="EMBL" id="RLE12565.1"/>
    </source>
</evidence>
<evidence type="ECO:0000256" key="7">
    <source>
        <dbReference type="ARBA" id="ARBA00022832"/>
    </source>
</evidence>
<dbReference type="SMART" id="SM00825">
    <property type="entry name" value="PKS_KS"/>
    <property type="match status" value="1"/>
</dbReference>
<comment type="similarity">
    <text evidence="2 11 13">Belongs to the thiolase-like superfamily. Beta-ketoacyl-ACP synthases family.</text>
</comment>
<dbReference type="PROSITE" id="PS52004">
    <property type="entry name" value="KS3_2"/>
    <property type="match status" value="1"/>
</dbReference>
<dbReference type="GO" id="GO:0004315">
    <property type="term" value="F:3-oxoacyl-[acyl-carrier-protein] synthase activity"/>
    <property type="evidence" value="ECO:0007669"/>
    <property type="project" value="UniProtKB-UniRule"/>
</dbReference>
<dbReference type="FunFam" id="3.40.47.10:FF:000018">
    <property type="entry name" value="3-oxoacyl-[acyl-carrier-protein] synthase 2"/>
    <property type="match status" value="1"/>
</dbReference>
<dbReference type="EMBL" id="QMQB01000148">
    <property type="protein sequence ID" value="RLE12565.1"/>
    <property type="molecule type" value="Genomic_DNA"/>
</dbReference>
<dbReference type="PIRSF" id="PIRSF000447">
    <property type="entry name" value="KAS_II"/>
    <property type="match status" value="1"/>
</dbReference>
<dbReference type="GO" id="GO:0030497">
    <property type="term" value="P:fatty acid elongation"/>
    <property type="evidence" value="ECO:0007669"/>
    <property type="project" value="UniProtKB-ARBA"/>
</dbReference>
<dbReference type="GO" id="GO:0005829">
    <property type="term" value="C:cytosol"/>
    <property type="evidence" value="ECO:0007669"/>
    <property type="project" value="TreeGrafter"/>
</dbReference>
<sequence>MVITPEPKRVVVTGIGVVSPVGIGKKAFWESLKSGRSGVGRITRFDPSEVPVKIAAEVKDFDPLQFMDKKLIKRTDRFSQFGIAAAKMAVEDSGIDLDKEDRERVTVFMGTAIAGGEFAEEQHTLLVKYGPHKVSSLLSIIFYNDSCVAQICIELGLKGGSLTLAGACAASSTAIAYAFNKIREGKADIILAGGVETPVIISFIATMSKLGAMSRRNNQPEKASRPFDRERDGFVVGEGSCVLVLEELNHALKREAHIYAELAGAGTSTDAYHITSPEPTAEQASRAMVLALTDAKLSPDQIDYINAHGSSTYANDIVETKAIKKVFGSHAYNLIVSSTKSMYGHPMGAAGAMDLASTCLAIEENIVPPTINYEFPDPECDLDYTPNHARTVRINAALSNSFGFGGHNTCIALKRFK</sequence>
<dbReference type="InterPro" id="IPR000794">
    <property type="entry name" value="Beta-ketoacyl_synthase"/>
</dbReference>
<comment type="catalytic activity">
    <reaction evidence="11">
        <text>a fatty acyl-[ACP] + malonyl-[ACP] + H(+) = a 3-oxoacyl-[ACP] + holo-[ACP] + CO2</text>
        <dbReference type="Rhea" id="RHEA:22836"/>
        <dbReference type="Rhea" id="RHEA-COMP:9623"/>
        <dbReference type="Rhea" id="RHEA-COMP:9685"/>
        <dbReference type="Rhea" id="RHEA-COMP:9916"/>
        <dbReference type="Rhea" id="RHEA-COMP:14125"/>
        <dbReference type="ChEBI" id="CHEBI:15378"/>
        <dbReference type="ChEBI" id="CHEBI:16526"/>
        <dbReference type="ChEBI" id="CHEBI:64479"/>
        <dbReference type="ChEBI" id="CHEBI:78449"/>
        <dbReference type="ChEBI" id="CHEBI:78776"/>
        <dbReference type="ChEBI" id="CHEBI:138651"/>
    </reaction>
</comment>
<dbReference type="Proteomes" id="UP000267654">
    <property type="component" value="Unassembled WGS sequence"/>
</dbReference>
<dbReference type="NCBIfam" id="TIGR03150">
    <property type="entry name" value="fabF"/>
    <property type="match status" value="1"/>
</dbReference>
<evidence type="ECO:0000256" key="11">
    <source>
        <dbReference type="PIRNR" id="PIRNR000447"/>
    </source>
</evidence>
<dbReference type="UniPathway" id="UPA00094"/>
<dbReference type="PROSITE" id="PS00606">
    <property type="entry name" value="KS3_1"/>
    <property type="match status" value="1"/>
</dbReference>
<keyword evidence="9 11" id="KW-0275">Fatty acid biosynthesis</keyword>
<dbReference type="EC" id="2.3.1.179" evidence="3 11"/>
<evidence type="ECO:0000256" key="2">
    <source>
        <dbReference type="ARBA" id="ARBA00008467"/>
    </source>
</evidence>
<dbReference type="FunFam" id="3.40.47.10:FF:000029">
    <property type="entry name" value="3-oxoacyl-[acyl-carrier-protein] synthase 1"/>
    <property type="match status" value="1"/>
</dbReference>
<comment type="caution">
    <text evidence="15">The sequence shown here is derived from an EMBL/GenBank/DDBJ whole genome shotgun (WGS) entry which is preliminary data.</text>
</comment>
<keyword evidence="10 11" id="KW-0012">Acyltransferase</keyword>
<dbReference type="InterPro" id="IPR017568">
    <property type="entry name" value="3-oxoacyl-ACP_synth-2"/>
</dbReference>
<keyword evidence="7" id="KW-0276">Fatty acid metabolism</keyword>
<evidence type="ECO:0000256" key="10">
    <source>
        <dbReference type="ARBA" id="ARBA00023315"/>
    </source>
</evidence>
<name>A0A662DAS4_UNCAE</name>
<evidence type="ECO:0000256" key="12">
    <source>
        <dbReference type="PIRSR" id="PIRSR000447-1"/>
    </source>
</evidence>
<dbReference type="Pfam" id="PF00109">
    <property type="entry name" value="ketoacyl-synt"/>
    <property type="match status" value="1"/>
</dbReference>